<dbReference type="RefSeq" id="WP_202778977.1">
    <property type="nucleotide sequence ID" value="NZ_CP065425.1"/>
</dbReference>
<feature type="domain" description="DUF4352" evidence="3">
    <location>
        <begin position="47"/>
        <end position="161"/>
    </location>
</feature>
<proteinExistence type="predicted"/>
<name>A0ABX7E2T7_9BACI</name>
<accession>A0ABX7E2T7</accession>
<evidence type="ECO:0000259" key="3">
    <source>
        <dbReference type="Pfam" id="PF11611"/>
    </source>
</evidence>
<protein>
    <submittedName>
        <fullName evidence="4">DUF4352 domain-containing protein</fullName>
    </submittedName>
</protein>
<reference evidence="4 5" key="1">
    <citation type="submission" date="2020-11" db="EMBL/GenBank/DDBJ databases">
        <title>Taxonomic evaluation of the Bacillus sporothermodurans group of bacteria based on whole genome sequences.</title>
        <authorList>
            <person name="Fiedler G."/>
            <person name="Herbstmann A.-D."/>
            <person name="Doll E."/>
            <person name="Wenning M."/>
            <person name="Brinks E."/>
            <person name="Kabisch J."/>
            <person name="Breitenwieser F."/>
            <person name="Lappann M."/>
            <person name="Boehnlein C."/>
            <person name="Franz C."/>
        </authorList>
    </citation>
    <scope>NUCLEOTIDE SEQUENCE [LARGE SCALE GENOMIC DNA]</scope>
    <source>
        <strain evidence="4 5">JCM 19841</strain>
    </source>
</reference>
<keyword evidence="1 2" id="KW-0732">Signal</keyword>
<keyword evidence="5" id="KW-1185">Reference proteome</keyword>
<feature type="signal peptide" evidence="2">
    <location>
        <begin position="1"/>
        <end position="20"/>
    </location>
</feature>
<evidence type="ECO:0000256" key="2">
    <source>
        <dbReference type="SAM" id="SignalP"/>
    </source>
</evidence>
<evidence type="ECO:0000256" key="1">
    <source>
        <dbReference type="ARBA" id="ARBA00022729"/>
    </source>
</evidence>
<dbReference type="Gene3D" id="2.60.40.1240">
    <property type="match status" value="1"/>
</dbReference>
<evidence type="ECO:0000313" key="5">
    <source>
        <dbReference type="Proteomes" id="UP000595691"/>
    </source>
</evidence>
<dbReference type="Pfam" id="PF11611">
    <property type="entry name" value="DUF4352"/>
    <property type="match status" value="1"/>
</dbReference>
<dbReference type="InterPro" id="IPR029051">
    <property type="entry name" value="DUF4352"/>
</dbReference>
<feature type="chain" id="PRO_5045973081" evidence="2">
    <location>
        <begin position="21"/>
        <end position="170"/>
    </location>
</feature>
<sequence length="170" mass="18949">MKKRLLASLSIFVLAGSILAGCGETQVEKVDKKSSEKTEQKAKNQIFKVGDTVKVNGLEVTITKASFTKPEQYSKAKKGNVLTLELSTKNSGDDSAFIDNTEFNLYDKDGNQLEEYYGYDDIAISGDVNKGKKLTGKLYYDVPKADSYELIYKPSFTLDSKEIKFKIDVK</sequence>
<dbReference type="EMBL" id="CP065425">
    <property type="protein sequence ID" value="QQZ10029.1"/>
    <property type="molecule type" value="Genomic_DNA"/>
</dbReference>
<dbReference type="PROSITE" id="PS51257">
    <property type="entry name" value="PROKAR_LIPOPROTEIN"/>
    <property type="match status" value="1"/>
</dbReference>
<organism evidence="4 5">
    <name type="scientific">Heyndrickxia vini</name>
    <dbReference type="NCBI Taxonomy" id="1476025"/>
    <lineage>
        <taxon>Bacteria</taxon>
        <taxon>Bacillati</taxon>
        <taxon>Bacillota</taxon>
        <taxon>Bacilli</taxon>
        <taxon>Bacillales</taxon>
        <taxon>Bacillaceae</taxon>
        <taxon>Heyndrickxia</taxon>
    </lineage>
</organism>
<gene>
    <name evidence="4" type="ORF">I5776_03415</name>
</gene>
<dbReference type="InterPro" id="IPR029050">
    <property type="entry name" value="Immunoprotect_excell_Ig-like"/>
</dbReference>
<evidence type="ECO:0000313" key="4">
    <source>
        <dbReference type="EMBL" id="QQZ10029.1"/>
    </source>
</evidence>
<dbReference type="Proteomes" id="UP000595691">
    <property type="component" value="Chromosome"/>
</dbReference>